<reference evidence="1 2" key="1">
    <citation type="submission" date="2018-12" db="EMBL/GenBank/DDBJ databases">
        <title>Draft genome sequence of Xylaria grammica IHI A82.</title>
        <authorList>
            <person name="Buettner E."/>
            <person name="Kellner H."/>
        </authorList>
    </citation>
    <scope>NUCLEOTIDE SEQUENCE [LARGE SCALE GENOMIC DNA]</scope>
    <source>
        <strain evidence="1 2">IHI A82</strain>
    </source>
</reference>
<dbReference type="InterPro" id="IPR052396">
    <property type="entry name" value="Meiotic_Drive_Suppr_Kinase"/>
</dbReference>
<keyword evidence="2" id="KW-1185">Reference proteome</keyword>
<dbReference type="PANTHER" id="PTHR37171:SF1">
    <property type="entry name" value="SERINE_THREONINE-PROTEIN KINASE YRZF-RELATED"/>
    <property type="match status" value="1"/>
</dbReference>
<dbReference type="PANTHER" id="PTHR37171">
    <property type="entry name" value="SERINE/THREONINE-PROTEIN KINASE YRZF-RELATED"/>
    <property type="match status" value="1"/>
</dbReference>
<gene>
    <name evidence="1" type="ORF">EKO27_g6631</name>
</gene>
<evidence type="ECO:0000313" key="2">
    <source>
        <dbReference type="Proteomes" id="UP000286045"/>
    </source>
</evidence>
<evidence type="ECO:0008006" key="3">
    <source>
        <dbReference type="Google" id="ProtNLM"/>
    </source>
</evidence>
<dbReference type="Proteomes" id="UP000286045">
    <property type="component" value="Unassembled WGS sequence"/>
</dbReference>
<dbReference type="AlphaFoldDB" id="A0A439D2H2"/>
<comment type="caution">
    <text evidence="1">The sequence shown here is derived from an EMBL/GenBank/DDBJ whole genome shotgun (WGS) entry which is preliminary data.</text>
</comment>
<name>A0A439D2H2_9PEZI</name>
<dbReference type="Gene3D" id="1.10.510.10">
    <property type="entry name" value="Transferase(Phosphotransferase) domain 1"/>
    <property type="match status" value="1"/>
</dbReference>
<organism evidence="1 2">
    <name type="scientific">Xylaria grammica</name>
    <dbReference type="NCBI Taxonomy" id="363999"/>
    <lineage>
        <taxon>Eukaryota</taxon>
        <taxon>Fungi</taxon>
        <taxon>Dikarya</taxon>
        <taxon>Ascomycota</taxon>
        <taxon>Pezizomycotina</taxon>
        <taxon>Sordariomycetes</taxon>
        <taxon>Xylariomycetidae</taxon>
        <taxon>Xylariales</taxon>
        <taxon>Xylariaceae</taxon>
        <taxon>Xylaria</taxon>
    </lineage>
</organism>
<evidence type="ECO:0000313" key="1">
    <source>
        <dbReference type="EMBL" id="RWA08487.1"/>
    </source>
</evidence>
<dbReference type="InterPro" id="IPR011009">
    <property type="entry name" value="Kinase-like_dom_sf"/>
</dbReference>
<accession>A0A439D2H2</accession>
<dbReference type="SUPFAM" id="SSF56112">
    <property type="entry name" value="Protein kinase-like (PK-like)"/>
    <property type="match status" value="1"/>
</dbReference>
<dbReference type="EMBL" id="RYZI01000198">
    <property type="protein sequence ID" value="RWA08487.1"/>
    <property type="molecule type" value="Genomic_DNA"/>
</dbReference>
<protein>
    <recommendedName>
        <fullName evidence="3">Protein kinase domain-containing protein</fullName>
    </recommendedName>
</protein>
<proteinExistence type="predicted"/>
<sequence>MQEYDEEHEEPVLKEIRFGNRFMRLPAQKIHENRYVYRIDIPPSPIGKWFSFLVPYPIRTWVENLFPEWFLPRTIILKERNPTRPAEFRNEVSIYKRLRHLQGINIPRCFGTAVSDDFDPALVLSYVEGTPLYQLDLEELISPRVLEAHRQRTTLRHLKDEDIPNPKLLSELNDMYDVLTRNGVVHGDPKLHNFIRTKDRVVAIDFEFSCLLPSDVTNAEELRTLIDEIGRTIDVESLEDPAEMEAFWRAHNEMADKRAELWDLQLLEQLSAVESERTQVSHLQSAA</sequence>